<evidence type="ECO:0000256" key="5">
    <source>
        <dbReference type="SAM" id="Phobius"/>
    </source>
</evidence>
<organism evidence="7 8">
    <name type="scientific">Vigna radiata var. radiata</name>
    <name type="common">Mung bean</name>
    <name type="synonym">Phaseolus aureus</name>
    <dbReference type="NCBI Taxonomy" id="3916"/>
    <lineage>
        <taxon>Eukaryota</taxon>
        <taxon>Viridiplantae</taxon>
        <taxon>Streptophyta</taxon>
        <taxon>Embryophyta</taxon>
        <taxon>Tracheophyta</taxon>
        <taxon>Spermatophyta</taxon>
        <taxon>Magnoliopsida</taxon>
        <taxon>eudicotyledons</taxon>
        <taxon>Gunneridae</taxon>
        <taxon>Pentapetalae</taxon>
        <taxon>rosids</taxon>
        <taxon>fabids</taxon>
        <taxon>Fabales</taxon>
        <taxon>Fabaceae</taxon>
        <taxon>Papilionoideae</taxon>
        <taxon>50 kb inversion clade</taxon>
        <taxon>NPAAA clade</taxon>
        <taxon>indigoferoid/millettioid clade</taxon>
        <taxon>Phaseoleae</taxon>
        <taxon>Vigna</taxon>
    </lineage>
</organism>
<evidence type="ECO:0000256" key="1">
    <source>
        <dbReference type="ARBA" id="ARBA00022723"/>
    </source>
</evidence>
<feature type="transmembrane region" description="Helical" evidence="5">
    <location>
        <begin position="98"/>
        <end position="118"/>
    </location>
</feature>
<evidence type="ECO:0000259" key="6">
    <source>
        <dbReference type="PROSITE" id="PS51999"/>
    </source>
</evidence>
<keyword evidence="7" id="KW-1185">Reference proteome</keyword>
<keyword evidence="2 4" id="KW-0863">Zinc-finger</keyword>
<evidence type="ECO:0000256" key="4">
    <source>
        <dbReference type="PROSITE-ProRule" id="PRU01343"/>
    </source>
</evidence>
<keyword evidence="1" id="KW-0479">Metal-binding</keyword>
<dbReference type="GeneID" id="111240552"/>
<dbReference type="GO" id="GO:0008270">
    <property type="term" value="F:zinc ion binding"/>
    <property type="evidence" value="ECO:0007669"/>
    <property type="project" value="UniProtKB-KW"/>
</dbReference>
<dbReference type="OrthoDB" id="1423929at2759"/>
<accession>A0A3Q0EH68</accession>
<protein>
    <submittedName>
        <fullName evidence="8">Uncharacterized protein LOC111240552</fullName>
    </submittedName>
</protein>
<keyword evidence="5" id="KW-0812">Transmembrane</keyword>
<gene>
    <name evidence="8" type="primary">LOC111240552</name>
</gene>
<evidence type="ECO:0000256" key="2">
    <source>
        <dbReference type="ARBA" id="ARBA00022771"/>
    </source>
</evidence>
<proteinExistence type="predicted"/>
<keyword evidence="5" id="KW-1133">Transmembrane helix</keyword>
<reference evidence="8" key="2">
    <citation type="submission" date="2025-08" db="UniProtKB">
        <authorList>
            <consortium name="RefSeq"/>
        </authorList>
    </citation>
    <scope>IDENTIFICATION</scope>
    <source>
        <tissue evidence="8">Leaf</tissue>
    </source>
</reference>
<evidence type="ECO:0000256" key="3">
    <source>
        <dbReference type="ARBA" id="ARBA00022833"/>
    </source>
</evidence>
<dbReference type="Pfam" id="PF06839">
    <property type="entry name" value="Zn_ribbon_GRF"/>
    <property type="match status" value="1"/>
</dbReference>
<keyword evidence="3" id="KW-0862">Zinc</keyword>
<name>A0A3Q0EH68_VIGRR</name>
<dbReference type="AlphaFoldDB" id="A0A3Q0EH68"/>
<keyword evidence="5" id="KW-0472">Membrane</keyword>
<dbReference type="Proteomes" id="UP000087766">
    <property type="component" value="Chromosome 2"/>
</dbReference>
<sequence>MGGSRGGSSRGFVGSPMCHCGEFVVVRVAKTVKNKGKQLWGCPNYKRTRNEEFQGCNIFKWRNEDNVDDAGSTIARQRRKINSLEKCVIGYQKREKMLTWMLCFMGFINIILLCILFKSP</sequence>
<dbReference type="InterPro" id="IPR010666">
    <property type="entry name" value="Znf_GRF"/>
</dbReference>
<dbReference type="PROSITE" id="PS51999">
    <property type="entry name" value="ZF_GRF"/>
    <property type="match status" value="1"/>
</dbReference>
<dbReference type="KEGG" id="vra:111240552"/>
<evidence type="ECO:0000313" key="8">
    <source>
        <dbReference type="RefSeq" id="XP_022631428.1"/>
    </source>
</evidence>
<dbReference type="PANTHER" id="PTHR33248">
    <property type="entry name" value="ZINC ION-BINDING PROTEIN"/>
    <property type="match status" value="1"/>
</dbReference>
<reference evidence="7" key="1">
    <citation type="journal article" date="2014" name="Nat. Commun.">
        <title>Genome sequence of mungbean and insights into evolution within Vigna species.</title>
        <authorList>
            <person name="Kang Y.J."/>
            <person name="Kim S.K."/>
            <person name="Kim M.Y."/>
            <person name="Lestari P."/>
            <person name="Kim K.H."/>
            <person name="Ha B.K."/>
            <person name="Jun T.H."/>
            <person name="Hwang W.J."/>
            <person name="Lee T."/>
            <person name="Lee J."/>
            <person name="Shim S."/>
            <person name="Yoon M.Y."/>
            <person name="Jang Y.E."/>
            <person name="Han K.S."/>
            <person name="Taeprayoon P."/>
            <person name="Yoon N."/>
            <person name="Somta P."/>
            <person name="Tanya P."/>
            <person name="Kim K.S."/>
            <person name="Gwag J.G."/>
            <person name="Moon J.K."/>
            <person name="Lee Y.H."/>
            <person name="Park B.S."/>
            <person name="Bombarely A."/>
            <person name="Doyle J.J."/>
            <person name="Jackson S.A."/>
            <person name="Schafleitner R."/>
            <person name="Srinives P."/>
            <person name="Varshney R.K."/>
            <person name="Lee S.H."/>
        </authorList>
    </citation>
    <scope>NUCLEOTIDE SEQUENCE [LARGE SCALE GENOMIC DNA]</scope>
    <source>
        <strain evidence="7">cv. VC1973A</strain>
    </source>
</reference>
<evidence type="ECO:0000313" key="7">
    <source>
        <dbReference type="Proteomes" id="UP000087766"/>
    </source>
</evidence>
<dbReference type="RefSeq" id="XP_022631428.1">
    <property type="nucleotide sequence ID" value="XM_022775707.1"/>
</dbReference>
<feature type="domain" description="GRF-type" evidence="6">
    <location>
        <begin position="18"/>
        <end position="65"/>
    </location>
</feature>